<proteinExistence type="inferred from homology"/>
<evidence type="ECO:0000259" key="6">
    <source>
        <dbReference type="Pfam" id="PF00703"/>
    </source>
</evidence>
<dbReference type="SUPFAM" id="SSF49785">
    <property type="entry name" value="Galactose-binding domain-like"/>
    <property type="match status" value="1"/>
</dbReference>
<organism evidence="8 9">
    <name type="scientific">Candidatus Cryosericum hinesii</name>
    <dbReference type="NCBI Taxonomy" id="2290915"/>
    <lineage>
        <taxon>Bacteria</taxon>
        <taxon>Pseudomonadati</taxon>
        <taxon>Caldisericota/Cryosericota group</taxon>
        <taxon>Candidatus Cryosericota</taxon>
        <taxon>Candidatus Cryosericia</taxon>
        <taxon>Candidatus Cryosericales</taxon>
        <taxon>Candidatus Cryosericaceae</taxon>
        <taxon>Candidatus Cryosericum</taxon>
    </lineage>
</organism>
<dbReference type="InterPro" id="IPR054593">
    <property type="entry name" value="Beta-mannosidase-like_N2"/>
</dbReference>
<dbReference type="InterPro" id="IPR013783">
    <property type="entry name" value="Ig-like_fold"/>
</dbReference>
<evidence type="ECO:0000256" key="5">
    <source>
        <dbReference type="ARBA" id="ARBA00023295"/>
    </source>
</evidence>
<feature type="domain" description="Beta-mannosidase-like galactose-binding" evidence="7">
    <location>
        <begin position="12"/>
        <end position="177"/>
    </location>
</feature>
<dbReference type="EC" id="3.2.1.25" evidence="3"/>
<dbReference type="PANTHER" id="PTHR43730">
    <property type="entry name" value="BETA-MANNOSIDASE"/>
    <property type="match status" value="1"/>
</dbReference>
<dbReference type="GO" id="GO:0016787">
    <property type="term" value="F:hydrolase activity"/>
    <property type="evidence" value="ECO:0007669"/>
    <property type="project" value="UniProtKB-KW"/>
</dbReference>
<dbReference type="RefSeq" id="WP_119087700.1">
    <property type="nucleotide sequence ID" value="NZ_QXIV01000037.1"/>
</dbReference>
<dbReference type="PANTHER" id="PTHR43730:SF1">
    <property type="entry name" value="BETA-MANNOSIDASE"/>
    <property type="match status" value="1"/>
</dbReference>
<dbReference type="InterPro" id="IPR036156">
    <property type="entry name" value="Beta-gal/glucu_dom_sf"/>
</dbReference>
<gene>
    <name evidence="8" type="ORF">SMC2_08475</name>
</gene>
<comment type="caution">
    <text evidence="8">The sequence shown here is derived from an EMBL/GenBank/DDBJ whole genome shotgun (WGS) entry which is preliminary data.</text>
</comment>
<keyword evidence="4 8" id="KW-0378">Hydrolase</keyword>
<dbReference type="Pfam" id="PF00703">
    <property type="entry name" value="Glyco_hydro_2"/>
    <property type="match status" value="1"/>
</dbReference>
<dbReference type="Gene3D" id="2.60.40.10">
    <property type="entry name" value="Immunoglobulins"/>
    <property type="match status" value="1"/>
</dbReference>
<comment type="catalytic activity">
    <reaction evidence="1">
        <text>Hydrolysis of terminal, non-reducing beta-D-mannose residues in beta-D-mannosides.</text>
        <dbReference type="EC" id="3.2.1.25"/>
    </reaction>
</comment>
<keyword evidence="9" id="KW-1185">Reference proteome</keyword>
<sequence length="825" mass="94614">MAGLIRSLAGKWQISDDEGQYAFAGDVPGTVQGDLVQQGLVPHPYVGTNETAMRDLENKSWTYVKEFELDDLPTEENVELVFEGVDTLSDIRLNGRYLGSTEDMFLEYRFDIKDVLKTGKNVLEVHIKSPVREARTLECVYGKCGATDESIRAYIRKAQYSYGWDWGIRLPTSGIWRPVVFESYSRARLTGCTASLEEQDDKTGRVRVSGYVAAGTDLGDLGDYRVEVRVQDAVVVELPIEYVGDELHFEGTFSLQNIRLWFPNGLGEQYLYAFEFILNNDGAPVCSEKERIGLRTVTLTREQDAEGESFIFTVNGRHVFAKGANWIPADSILSWIQPDDYSRLIHMARDANMNMLRVWGGGIYEDKQFYALCDELGIMVWQDFMFACAEVPDHLEWFRQLSDREVREAVRNLRYHASIVLWCGNNENNFGFDEWPMMGHKINGEYLGNRLYLQDFPMICAREDPSRPYWPSSPYGGDKANSAGYGDQHVWNVWSGWADYKSYADENGRFISEFGFESAPDAKTIDFFATKKEQNILGSVMLSHNKKVEGQERILRFINAHFGLTTDFGAFIYLSQLDQAEAIKFGVEHWRARKYRTAGTLYWQLNDSWPVFSWSSVDYFKRPKALYYYARRFYADILPIVRYEPSDKAVSVTVVNDRYEDTLVDMALEIWDTGGTKIWEKKYGGLRLLRDSVSTVDLITMDEIPAKTLSDMVMHVRVVCGDQQYDNYARFGEFREMHLMDPEVSYVREGDSLVFRCTRLAFGVHVATEDDCLLSDDFFTLVPSVVVRVKCPSDRIHVTSLYDYLDKDSGHGEAVHEVTRTEAQK</sequence>
<dbReference type="InterPro" id="IPR050887">
    <property type="entry name" value="Beta-mannosidase_GH2"/>
</dbReference>
<dbReference type="InterPro" id="IPR017853">
    <property type="entry name" value="GH"/>
</dbReference>
<dbReference type="SUPFAM" id="SSF51445">
    <property type="entry name" value="(Trans)glycosidases"/>
    <property type="match status" value="1"/>
</dbReference>
<reference evidence="8 9" key="1">
    <citation type="submission" date="2018-09" db="EMBL/GenBank/DDBJ databases">
        <title>Discovery and Ecogenomic Context for Candidatus Cryosericales, a Global Caldiserica Order Active in Thawing Permafrost.</title>
        <authorList>
            <person name="Martinez M.A."/>
            <person name="Woodcroft B.J."/>
            <person name="Ignacio Espinoza J.C."/>
            <person name="Zayed A."/>
            <person name="Singleton C.M."/>
            <person name="Boyd J."/>
            <person name="Li Y.-F."/>
            <person name="Purvine S."/>
            <person name="Maughan H."/>
            <person name="Hodgkins S.B."/>
            <person name="Anderson D."/>
            <person name="Sederholm M."/>
            <person name="Temperton B."/>
            <person name="Saleska S.R."/>
            <person name="Tyson G.W."/>
            <person name="Rich V.I."/>
        </authorList>
    </citation>
    <scope>NUCLEOTIDE SEQUENCE [LARGE SCALE GENOMIC DNA]</scope>
    <source>
        <strain evidence="8 9">SMC2</strain>
    </source>
</reference>
<evidence type="ECO:0000256" key="2">
    <source>
        <dbReference type="ARBA" id="ARBA00007401"/>
    </source>
</evidence>
<dbReference type="EMBL" id="QXIX01000059">
    <property type="protein sequence ID" value="RIE11703.1"/>
    <property type="molecule type" value="Genomic_DNA"/>
</dbReference>
<dbReference type="Pfam" id="PF22666">
    <property type="entry name" value="Glyco_hydro_2_N2"/>
    <property type="match status" value="1"/>
</dbReference>
<name>A0ABX9MDI9_9BACT</name>
<dbReference type="InterPro" id="IPR008979">
    <property type="entry name" value="Galactose-bd-like_sf"/>
</dbReference>
<dbReference type="InterPro" id="IPR006102">
    <property type="entry name" value="Ig-like_GH2"/>
</dbReference>
<evidence type="ECO:0000313" key="8">
    <source>
        <dbReference type="EMBL" id="RIE11703.1"/>
    </source>
</evidence>
<feature type="domain" description="Glycoside hydrolase family 2 immunoglobulin-like beta-sandwich" evidence="6">
    <location>
        <begin position="197"/>
        <end position="295"/>
    </location>
</feature>
<evidence type="ECO:0000313" key="9">
    <source>
        <dbReference type="Proteomes" id="UP000265724"/>
    </source>
</evidence>
<dbReference type="Proteomes" id="UP000265724">
    <property type="component" value="Unassembled WGS sequence"/>
</dbReference>
<comment type="similarity">
    <text evidence="2">Belongs to the glycosyl hydrolase 2 family.</text>
</comment>
<accession>A0ABX9MDI9</accession>
<protein>
    <recommendedName>
        <fullName evidence="3">beta-mannosidase</fullName>
        <ecNumber evidence="3">3.2.1.25</ecNumber>
    </recommendedName>
</protein>
<evidence type="ECO:0000256" key="1">
    <source>
        <dbReference type="ARBA" id="ARBA00000829"/>
    </source>
</evidence>
<evidence type="ECO:0000259" key="7">
    <source>
        <dbReference type="Pfam" id="PF22666"/>
    </source>
</evidence>
<keyword evidence="5" id="KW-0326">Glycosidase</keyword>
<evidence type="ECO:0000256" key="3">
    <source>
        <dbReference type="ARBA" id="ARBA00012754"/>
    </source>
</evidence>
<dbReference type="SUPFAM" id="SSF49303">
    <property type="entry name" value="beta-Galactosidase/glucuronidase domain"/>
    <property type="match status" value="2"/>
</dbReference>
<dbReference type="Gene3D" id="3.20.20.80">
    <property type="entry name" value="Glycosidases"/>
    <property type="match status" value="1"/>
</dbReference>
<dbReference type="Gene3D" id="2.60.120.260">
    <property type="entry name" value="Galactose-binding domain-like"/>
    <property type="match status" value="1"/>
</dbReference>
<evidence type="ECO:0000256" key="4">
    <source>
        <dbReference type="ARBA" id="ARBA00022801"/>
    </source>
</evidence>